<keyword evidence="7" id="KW-0812">Transmembrane</keyword>
<name>A0A6J1N059_BICAN</name>
<evidence type="ECO:0000256" key="8">
    <source>
        <dbReference type="SAM" id="SignalP"/>
    </source>
</evidence>
<dbReference type="KEGG" id="bany:112046218"/>
<evidence type="ECO:0000313" key="11">
    <source>
        <dbReference type="RefSeq" id="XP_023938557.1"/>
    </source>
</evidence>
<keyword evidence="2 6" id="KW-0862">Zinc</keyword>
<gene>
    <name evidence="11" type="primary">LOC112046218</name>
</gene>
<evidence type="ECO:0000256" key="2">
    <source>
        <dbReference type="ARBA" id="ARBA00022833"/>
    </source>
</evidence>
<evidence type="ECO:0000259" key="9">
    <source>
        <dbReference type="Pfam" id="PF00080"/>
    </source>
</evidence>
<keyword evidence="6" id="KW-0186">Copper</keyword>
<dbReference type="AlphaFoldDB" id="A0A6J1N059"/>
<comment type="catalytic activity">
    <reaction evidence="5 6">
        <text>2 superoxide + 2 H(+) = H2O2 + O2</text>
        <dbReference type="Rhea" id="RHEA:20696"/>
        <dbReference type="ChEBI" id="CHEBI:15378"/>
        <dbReference type="ChEBI" id="CHEBI:15379"/>
        <dbReference type="ChEBI" id="CHEBI:16240"/>
        <dbReference type="ChEBI" id="CHEBI:18421"/>
        <dbReference type="EC" id="1.15.1.1"/>
    </reaction>
</comment>
<evidence type="ECO:0000256" key="1">
    <source>
        <dbReference type="ARBA" id="ARBA00022723"/>
    </source>
</evidence>
<dbReference type="GO" id="GO:0005507">
    <property type="term" value="F:copper ion binding"/>
    <property type="evidence" value="ECO:0007669"/>
    <property type="project" value="InterPro"/>
</dbReference>
<accession>A0A6J1N059</accession>
<keyword evidence="3" id="KW-0049">Antioxidant</keyword>
<dbReference type="Gene3D" id="2.60.40.200">
    <property type="entry name" value="Superoxide dismutase, copper/zinc binding domain"/>
    <property type="match status" value="1"/>
</dbReference>
<organism evidence="10 11">
    <name type="scientific">Bicyclus anynana</name>
    <name type="common">Squinting bush brown butterfly</name>
    <dbReference type="NCBI Taxonomy" id="110368"/>
    <lineage>
        <taxon>Eukaryota</taxon>
        <taxon>Metazoa</taxon>
        <taxon>Ecdysozoa</taxon>
        <taxon>Arthropoda</taxon>
        <taxon>Hexapoda</taxon>
        <taxon>Insecta</taxon>
        <taxon>Pterygota</taxon>
        <taxon>Neoptera</taxon>
        <taxon>Endopterygota</taxon>
        <taxon>Lepidoptera</taxon>
        <taxon>Glossata</taxon>
        <taxon>Ditrysia</taxon>
        <taxon>Papilionoidea</taxon>
        <taxon>Nymphalidae</taxon>
        <taxon>Satyrinae</taxon>
        <taxon>Satyrini</taxon>
        <taxon>Mycalesina</taxon>
        <taxon>Bicyclus</taxon>
    </lineage>
</organism>
<dbReference type="Proteomes" id="UP001652582">
    <property type="component" value="Chromosome 14"/>
</dbReference>
<comment type="similarity">
    <text evidence="6">Belongs to the Cu-Zn superoxide dismutase family.</text>
</comment>
<dbReference type="SUPFAM" id="SSF49329">
    <property type="entry name" value="Cu,Zn superoxide dismutase-like"/>
    <property type="match status" value="1"/>
</dbReference>
<keyword evidence="8" id="KW-0732">Signal</keyword>
<sequence length="199" mass="21221">MAFMRSLIIILIASAVSIEGATTNPRVAIAVLNSQNATGTVTFTETDSGIHVQGTLTGLAEGLYGFHVHEIGDTTTCDTTGPHFDPHERLHGGRDHDVRHVGDFGNVEFGNDSVASVDFTDTHITLRGQNNILGRALVLHQQEDDLGLGNHTLSSITGNAGPRIACAVIGIRSGYWNSGVTAYSSSILVIFGIVFIYFK</sequence>
<dbReference type="PROSITE" id="PS00332">
    <property type="entry name" value="SOD_CU_ZN_2"/>
    <property type="match status" value="1"/>
</dbReference>
<dbReference type="InterPro" id="IPR036423">
    <property type="entry name" value="SOD-like_Cu/Zn_dom_sf"/>
</dbReference>
<dbReference type="GeneID" id="112046218"/>
<keyword evidence="10" id="KW-1185">Reference proteome</keyword>
<dbReference type="EC" id="1.15.1.1" evidence="6"/>
<dbReference type="PANTHER" id="PTHR10003">
    <property type="entry name" value="SUPEROXIDE DISMUTASE CU-ZN -RELATED"/>
    <property type="match status" value="1"/>
</dbReference>
<keyword evidence="7" id="KW-0472">Membrane</keyword>
<dbReference type="GO" id="GO:0004784">
    <property type="term" value="F:superoxide dismutase activity"/>
    <property type="evidence" value="ECO:0007669"/>
    <property type="project" value="UniProtKB-EC"/>
</dbReference>
<dbReference type="Pfam" id="PF00080">
    <property type="entry name" value="Sod_Cu"/>
    <property type="match status" value="1"/>
</dbReference>
<evidence type="ECO:0000256" key="5">
    <source>
        <dbReference type="ARBA" id="ARBA00049204"/>
    </source>
</evidence>
<feature type="transmembrane region" description="Helical" evidence="7">
    <location>
        <begin position="175"/>
        <end position="198"/>
    </location>
</feature>
<feature type="signal peptide" evidence="8">
    <location>
        <begin position="1"/>
        <end position="20"/>
    </location>
</feature>
<evidence type="ECO:0000313" key="10">
    <source>
        <dbReference type="Proteomes" id="UP001652582"/>
    </source>
</evidence>
<protein>
    <recommendedName>
        <fullName evidence="6">Superoxide dismutase [Cu-Zn]</fullName>
        <ecNumber evidence="6">1.15.1.1</ecNumber>
    </recommendedName>
</protein>
<dbReference type="PROSITE" id="PS00087">
    <property type="entry name" value="SOD_CU_ZN_1"/>
    <property type="match status" value="1"/>
</dbReference>
<keyword evidence="1 6" id="KW-0479">Metal-binding</keyword>
<keyword evidence="7" id="KW-1133">Transmembrane helix</keyword>
<feature type="chain" id="PRO_5027106707" description="Superoxide dismutase [Cu-Zn]" evidence="8">
    <location>
        <begin position="21"/>
        <end position="199"/>
    </location>
</feature>
<evidence type="ECO:0000256" key="3">
    <source>
        <dbReference type="ARBA" id="ARBA00022862"/>
    </source>
</evidence>
<comment type="function">
    <text evidence="6">Destroys radicals which are normally produced within the cells and which are toxic to biological systems.</text>
</comment>
<dbReference type="InterPro" id="IPR024134">
    <property type="entry name" value="SOD_Cu/Zn_/chaperone"/>
</dbReference>
<dbReference type="RefSeq" id="XP_023938557.1">
    <property type="nucleotide sequence ID" value="XM_024082789.2"/>
</dbReference>
<proteinExistence type="inferred from homology"/>
<evidence type="ECO:0000256" key="6">
    <source>
        <dbReference type="RuleBase" id="RU000393"/>
    </source>
</evidence>
<evidence type="ECO:0000256" key="4">
    <source>
        <dbReference type="ARBA" id="ARBA00023002"/>
    </source>
</evidence>
<keyword evidence="4 6" id="KW-0560">Oxidoreductase</keyword>
<dbReference type="InterPro" id="IPR018152">
    <property type="entry name" value="SOD_Cu/Zn_BS"/>
</dbReference>
<dbReference type="InterPro" id="IPR001424">
    <property type="entry name" value="SOD_Cu_Zn_dom"/>
</dbReference>
<comment type="cofactor">
    <cofactor evidence="6">
        <name>Cu cation</name>
        <dbReference type="ChEBI" id="CHEBI:23378"/>
    </cofactor>
    <text evidence="6">Binds 1 copper ion per subunit.</text>
</comment>
<dbReference type="OrthoDB" id="2015551at2759"/>
<dbReference type="PRINTS" id="PR00068">
    <property type="entry name" value="CUZNDISMTASE"/>
</dbReference>
<feature type="domain" description="Superoxide dismutase copper/zinc binding" evidence="9">
    <location>
        <begin position="38"/>
        <end position="169"/>
    </location>
</feature>
<reference evidence="11" key="1">
    <citation type="submission" date="2025-08" db="UniProtKB">
        <authorList>
            <consortium name="RefSeq"/>
        </authorList>
    </citation>
    <scope>IDENTIFICATION</scope>
</reference>
<comment type="cofactor">
    <cofactor evidence="6">
        <name>Zn(2+)</name>
        <dbReference type="ChEBI" id="CHEBI:29105"/>
    </cofactor>
    <text evidence="6">Binds 1 zinc ion per subunit.</text>
</comment>
<evidence type="ECO:0000256" key="7">
    <source>
        <dbReference type="SAM" id="Phobius"/>
    </source>
</evidence>
<dbReference type="CDD" id="cd00305">
    <property type="entry name" value="Cu-Zn_Superoxide_Dismutase"/>
    <property type="match status" value="1"/>
</dbReference>